<evidence type="ECO:0000313" key="1">
    <source>
        <dbReference type="EMBL" id="GBM28346.1"/>
    </source>
</evidence>
<reference evidence="1 2" key="1">
    <citation type="journal article" date="2019" name="Sci. Rep.">
        <title>Orb-weaving spider Araneus ventricosus genome elucidates the spidroin gene catalogue.</title>
        <authorList>
            <person name="Kono N."/>
            <person name="Nakamura H."/>
            <person name="Ohtoshi R."/>
            <person name="Moran D.A.P."/>
            <person name="Shinohara A."/>
            <person name="Yoshida Y."/>
            <person name="Fujiwara M."/>
            <person name="Mori M."/>
            <person name="Tomita M."/>
            <person name="Arakawa K."/>
        </authorList>
    </citation>
    <scope>NUCLEOTIDE SEQUENCE [LARGE SCALE GENOMIC DNA]</scope>
</reference>
<protein>
    <submittedName>
        <fullName evidence="1">Uncharacterized protein</fullName>
    </submittedName>
</protein>
<proteinExistence type="predicted"/>
<comment type="caution">
    <text evidence="1">The sequence shown here is derived from an EMBL/GenBank/DDBJ whole genome shotgun (WGS) entry which is preliminary data.</text>
</comment>
<evidence type="ECO:0000313" key="2">
    <source>
        <dbReference type="Proteomes" id="UP000499080"/>
    </source>
</evidence>
<accession>A0A4Y2EJA5</accession>
<sequence>MRELDVRQSLFRFNLFPVVPQQFGYNPMKCRMSFLQIEIRLSYLKLALDRGPECVFGVTLRLAKPGSFLTRHKLYSLEHEKGKAKKSYGNEPNRLPWLEFRLG</sequence>
<gene>
    <name evidence="1" type="ORF">AVEN_229530_1</name>
</gene>
<name>A0A4Y2EJA5_ARAVE</name>
<dbReference type="EMBL" id="BGPR01000609">
    <property type="protein sequence ID" value="GBM28346.1"/>
    <property type="molecule type" value="Genomic_DNA"/>
</dbReference>
<keyword evidence="2" id="KW-1185">Reference proteome</keyword>
<dbReference type="AlphaFoldDB" id="A0A4Y2EJA5"/>
<organism evidence="1 2">
    <name type="scientific">Araneus ventricosus</name>
    <name type="common">Orbweaver spider</name>
    <name type="synonym">Epeira ventricosa</name>
    <dbReference type="NCBI Taxonomy" id="182803"/>
    <lineage>
        <taxon>Eukaryota</taxon>
        <taxon>Metazoa</taxon>
        <taxon>Ecdysozoa</taxon>
        <taxon>Arthropoda</taxon>
        <taxon>Chelicerata</taxon>
        <taxon>Arachnida</taxon>
        <taxon>Araneae</taxon>
        <taxon>Araneomorphae</taxon>
        <taxon>Entelegynae</taxon>
        <taxon>Araneoidea</taxon>
        <taxon>Araneidae</taxon>
        <taxon>Araneus</taxon>
    </lineage>
</organism>
<dbReference type="Proteomes" id="UP000499080">
    <property type="component" value="Unassembled WGS sequence"/>
</dbReference>